<dbReference type="InterPro" id="IPR002401">
    <property type="entry name" value="Cyt_P450_E_grp-I"/>
</dbReference>
<dbReference type="EMBL" id="AY532373">
    <property type="protein sequence ID" value="AAS90126.1"/>
    <property type="molecule type" value="mRNA"/>
</dbReference>
<comment type="similarity">
    <text evidence="8">Belongs to the cytochrome P450 family.</text>
</comment>
<dbReference type="GO" id="GO:0046246">
    <property type="term" value="P:terpene biosynthetic process"/>
    <property type="evidence" value="ECO:0007669"/>
    <property type="project" value="TreeGrafter"/>
</dbReference>
<feature type="binding site" description="axial binding residue" evidence="7">
    <location>
        <position position="469"/>
    </location>
    <ligand>
        <name>heme</name>
        <dbReference type="ChEBI" id="CHEBI:30413"/>
    </ligand>
    <ligandPart>
        <name>Fe</name>
        <dbReference type="ChEBI" id="CHEBI:18248"/>
    </ligandPart>
</feature>
<feature type="transmembrane region" description="Helical" evidence="9">
    <location>
        <begin position="233"/>
        <end position="252"/>
    </location>
</feature>
<dbReference type="InterPro" id="IPR001128">
    <property type="entry name" value="Cyt_P450"/>
</dbReference>
<keyword evidence="6 8" id="KW-0503">Monooxygenase</keyword>
<protein>
    <submittedName>
        <fullName evidence="10">Cytochrome P450</fullName>
    </submittedName>
</protein>
<dbReference type="InterPro" id="IPR036396">
    <property type="entry name" value="Cyt_P450_sf"/>
</dbReference>
<name>Q6QNI1_AMMMJ</name>
<dbReference type="AlphaFoldDB" id="Q6QNI1"/>
<gene>
    <name evidence="10" type="primary">CYP82H1</name>
</gene>
<dbReference type="Pfam" id="PF00067">
    <property type="entry name" value="p450"/>
    <property type="match status" value="1"/>
</dbReference>
<evidence type="ECO:0000313" key="10">
    <source>
        <dbReference type="EMBL" id="AAS90126.1"/>
    </source>
</evidence>
<sequence length="530" mass="59727">MITCEMGIYLQMQDIILFSLVFFSTLILWRIFSTYVIRKKTCSGPPEPAGRWPLIGHLHLLGGSKILHHILGDMADEYGPIFSLNLGINKTVVITSWEVAKECFTTQDRVFATRPKSVVGQVVGYNSRVMIFQQYGAYWREMRKLAIIELLSNRRLDMLKHVRESEVNLFIKELYEQWSANGNGSKVVVEMMKRFGDLTTNIVVRTVAGKKYSGTGVHGNEESRQFQKAMAEFMHLGGLLMVSDALPLLGWIDTVKGCKGKMKKTAEEIDHILGSCLKEHQQKRTNISNNHSEDDFIYVMLSAMDGNQFPGIDTDTAIKGTCLSLILGGYDTTSATLMWALSLLLNNRHVLKKAQDEMDQYVGRDRQVKESDVKNLTYLQAIVKETLRLYPAAPLSVQHKAMADCTVAGFNIPAGTRLVVNLWKMHRDPKVWSDPLEFQPERFLQKHINVDIWGQNFELLPFGSGRRSCPGITFAMQVLHLTLAQLLHGFELGTVLDSSIDMTESSGITDPRATPLEVTLTPRLPPAVYQ</sequence>
<proteinExistence type="evidence at transcript level"/>
<dbReference type="InterPro" id="IPR017972">
    <property type="entry name" value="Cyt_P450_CS"/>
</dbReference>
<evidence type="ECO:0000256" key="6">
    <source>
        <dbReference type="ARBA" id="ARBA00023033"/>
    </source>
</evidence>
<dbReference type="GO" id="GO:0004497">
    <property type="term" value="F:monooxygenase activity"/>
    <property type="evidence" value="ECO:0007669"/>
    <property type="project" value="UniProtKB-KW"/>
</dbReference>
<evidence type="ECO:0000256" key="5">
    <source>
        <dbReference type="ARBA" id="ARBA00023004"/>
    </source>
</evidence>
<dbReference type="PROSITE" id="PS00086">
    <property type="entry name" value="CYTOCHROME_P450"/>
    <property type="match status" value="1"/>
</dbReference>
<organism evidence="10">
    <name type="scientific">Ammi majus</name>
    <name type="common">Bishop's weed</name>
    <dbReference type="NCBI Taxonomy" id="48026"/>
    <lineage>
        <taxon>Eukaryota</taxon>
        <taxon>Viridiplantae</taxon>
        <taxon>Streptophyta</taxon>
        <taxon>Embryophyta</taxon>
        <taxon>Tracheophyta</taxon>
        <taxon>Spermatophyta</taxon>
        <taxon>Magnoliopsida</taxon>
        <taxon>eudicotyledons</taxon>
        <taxon>Gunneridae</taxon>
        <taxon>Pentapetalae</taxon>
        <taxon>asterids</taxon>
        <taxon>campanulids</taxon>
        <taxon>Apiales</taxon>
        <taxon>Apiaceae</taxon>
        <taxon>Apioideae</taxon>
        <taxon>apioid superclade</taxon>
        <taxon>Apieae</taxon>
        <taxon>Ammi</taxon>
    </lineage>
</organism>
<dbReference type="SUPFAM" id="SSF48264">
    <property type="entry name" value="Cytochrome P450"/>
    <property type="match status" value="1"/>
</dbReference>
<evidence type="ECO:0000256" key="2">
    <source>
        <dbReference type="ARBA" id="ARBA00022617"/>
    </source>
</evidence>
<dbReference type="PANTHER" id="PTHR47947">
    <property type="entry name" value="CYTOCHROME P450 82C3-RELATED"/>
    <property type="match status" value="1"/>
</dbReference>
<dbReference type="Gene3D" id="1.10.630.10">
    <property type="entry name" value="Cytochrome P450"/>
    <property type="match status" value="1"/>
</dbReference>
<dbReference type="FunFam" id="1.10.630.10:FF:000026">
    <property type="entry name" value="Cytochrome P450 82C4"/>
    <property type="match status" value="1"/>
</dbReference>
<evidence type="ECO:0000256" key="7">
    <source>
        <dbReference type="PIRSR" id="PIRSR602401-1"/>
    </source>
</evidence>
<keyword evidence="4 8" id="KW-0560">Oxidoreductase</keyword>
<accession>Q6QNI1</accession>
<keyword evidence="9" id="KW-0812">Transmembrane</keyword>
<evidence type="ECO:0000256" key="3">
    <source>
        <dbReference type="ARBA" id="ARBA00022723"/>
    </source>
</evidence>
<keyword evidence="3 7" id="KW-0479">Metal-binding</keyword>
<dbReference type="GO" id="GO:0016705">
    <property type="term" value="F:oxidoreductase activity, acting on paired donors, with incorporation or reduction of molecular oxygen"/>
    <property type="evidence" value="ECO:0007669"/>
    <property type="project" value="InterPro"/>
</dbReference>
<dbReference type="PRINTS" id="PR00463">
    <property type="entry name" value="EP450I"/>
</dbReference>
<keyword evidence="2 7" id="KW-0349">Heme</keyword>
<dbReference type="PRINTS" id="PR00385">
    <property type="entry name" value="P450"/>
</dbReference>
<comment type="cofactor">
    <cofactor evidence="1 7">
        <name>heme</name>
        <dbReference type="ChEBI" id="CHEBI:30413"/>
    </cofactor>
</comment>
<evidence type="ECO:0000256" key="4">
    <source>
        <dbReference type="ARBA" id="ARBA00023002"/>
    </source>
</evidence>
<dbReference type="GO" id="GO:0020037">
    <property type="term" value="F:heme binding"/>
    <property type="evidence" value="ECO:0007669"/>
    <property type="project" value="InterPro"/>
</dbReference>
<keyword evidence="9" id="KW-1133">Transmembrane helix</keyword>
<feature type="transmembrane region" description="Helical" evidence="9">
    <location>
        <begin position="15"/>
        <end position="32"/>
    </location>
</feature>
<reference evidence="10" key="1">
    <citation type="submission" date="2004-01" db="EMBL/GenBank/DDBJ databases">
        <authorList>
            <person name="Specker S."/>
            <person name="Matern U."/>
        </authorList>
    </citation>
    <scope>NUCLEOTIDE SEQUENCE</scope>
</reference>
<dbReference type="InterPro" id="IPR050651">
    <property type="entry name" value="Plant_Cytochrome_P450_Monoox"/>
</dbReference>
<keyword evidence="5 7" id="KW-0408">Iron</keyword>
<dbReference type="GO" id="GO:0005506">
    <property type="term" value="F:iron ion binding"/>
    <property type="evidence" value="ECO:0007669"/>
    <property type="project" value="InterPro"/>
</dbReference>
<dbReference type="CDD" id="cd20654">
    <property type="entry name" value="CYP82"/>
    <property type="match status" value="1"/>
</dbReference>
<evidence type="ECO:0000256" key="1">
    <source>
        <dbReference type="ARBA" id="ARBA00001971"/>
    </source>
</evidence>
<dbReference type="PANTHER" id="PTHR47947:SF8">
    <property type="entry name" value="CYTOCHROME P450 82C4-LIKE"/>
    <property type="match status" value="1"/>
</dbReference>
<keyword evidence="9" id="KW-0472">Membrane</keyword>
<evidence type="ECO:0000256" key="8">
    <source>
        <dbReference type="RuleBase" id="RU000461"/>
    </source>
</evidence>
<evidence type="ECO:0000256" key="9">
    <source>
        <dbReference type="SAM" id="Phobius"/>
    </source>
</evidence>